<name>A0A0D2USI0_GOSRA</name>
<reference evidence="3 4" key="1">
    <citation type="journal article" date="2012" name="Nature">
        <title>Repeated polyploidization of Gossypium genomes and the evolution of spinnable cotton fibres.</title>
        <authorList>
            <person name="Paterson A.H."/>
            <person name="Wendel J.F."/>
            <person name="Gundlach H."/>
            <person name="Guo H."/>
            <person name="Jenkins J."/>
            <person name="Jin D."/>
            <person name="Llewellyn D."/>
            <person name="Showmaker K.C."/>
            <person name="Shu S."/>
            <person name="Udall J."/>
            <person name="Yoo M.J."/>
            <person name="Byers R."/>
            <person name="Chen W."/>
            <person name="Doron-Faigenboim A."/>
            <person name="Duke M.V."/>
            <person name="Gong L."/>
            <person name="Grimwood J."/>
            <person name="Grover C."/>
            <person name="Grupp K."/>
            <person name="Hu G."/>
            <person name="Lee T.H."/>
            <person name="Li J."/>
            <person name="Lin L."/>
            <person name="Liu T."/>
            <person name="Marler B.S."/>
            <person name="Page J.T."/>
            <person name="Roberts A.W."/>
            <person name="Romanel E."/>
            <person name="Sanders W.S."/>
            <person name="Szadkowski E."/>
            <person name="Tan X."/>
            <person name="Tang H."/>
            <person name="Xu C."/>
            <person name="Wang J."/>
            <person name="Wang Z."/>
            <person name="Zhang D."/>
            <person name="Zhang L."/>
            <person name="Ashrafi H."/>
            <person name="Bedon F."/>
            <person name="Bowers J.E."/>
            <person name="Brubaker C.L."/>
            <person name="Chee P.W."/>
            <person name="Das S."/>
            <person name="Gingle A.R."/>
            <person name="Haigler C.H."/>
            <person name="Harker D."/>
            <person name="Hoffmann L.V."/>
            <person name="Hovav R."/>
            <person name="Jones D.C."/>
            <person name="Lemke C."/>
            <person name="Mansoor S."/>
            <person name="ur Rahman M."/>
            <person name="Rainville L.N."/>
            <person name="Rambani A."/>
            <person name="Reddy U.K."/>
            <person name="Rong J.K."/>
            <person name="Saranga Y."/>
            <person name="Scheffler B.E."/>
            <person name="Scheffler J.A."/>
            <person name="Stelly D.M."/>
            <person name="Triplett B.A."/>
            <person name="Van Deynze A."/>
            <person name="Vaslin M.F."/>
            <person name="Waghmare V.N."/>
            <person name="Walford S.A."/>
            <person name="Wright R.J."/>
            <person name="Zaki E.A."/>
            <person name="Zhang T."/>
            <person name="Dennis E.S."/>
            <person name="Mayer K.F."/>
            <person name="Peterson D.G."/>
            <person name="Rokhsar D.S."/>
            <person name="Wang X."/>
            <person name="Schmutz J."/>
        </authorList>
    </citation>
    <scope>NUCLEOTIDE SEQUENCE [LARGE SCALE GENOMIC DNA]</scope>
</reference>
<evidence type="ECO:0000256" key="2">
    <source>
        <dbReference type="SAM" id="SignalP"/>
    </source>
</evidence>
<sequence>MNKSRRCFTLSLLLLHFIVLSHQILWVVGETGQNQIKNEDKPSFFQVVSNTFSLLKKSHKNSLEKIKTIVHDFRLQFTSSKPDEEAMKTNFETNKEKVQETEKSTEETLQNTAEKVEDKKESRDEL</sequence>
<dbReference type="PANTHER" id="PTHR35463">
    <property type="entry name" value="TRANSMEMBRANE PROTEIN"/>
    <property type="match status" value="1"/>
</dbReference>
<feature type="signal peptide" evidence="2">
    <location>
        <begin position="1"/>
        <end position="23"/>
    </location>
</feature>
<keyword evidence="4" id="KW-1185">Reference proteome</keyword>
<evidence type="ECO:0000313" key="3">
    <source>
        <dbReference type="EMBL" id="KJB71271.1"/>
    </source>
</evidence>
<dbReference type="Gramene" id="KJB71271">
    <property type="protein sequence ID" value="KJB71271"/>
    <property type="gene ID" value="B456_011G114000"/>
</dbReference>
<gene>
    <name evidence="3" type="ORF">B456_011G114000</name>
</gene>
<proteinExistence type="predicted"/>
<evidence type="ECO:0000313" key="4">
    <source>
        <dbReference type="Proteomes" id="UP000032304"/>
    </source>
</evidence>
<dbReference type="OMA" id="AMKTNFE"/>
<dbReference type="Proteomes" id="UP000032304">
    <property type="component" value="Chromosome 11"/>
</dbReference>
<dbReference type="AlphaFoldDB" id="A0A0D2USI0"/>
<dbReference type="PANTHER" id="PTHR35463:SF10">
    <property type="entry name" value="TRANSMEMBRANE PROTEIN"/>
    <property type="match status" value="1"/>
</dbReference>
<organism evidence="3 4">
    <name type="scientific">Gossypium raimondii</name>
    <name type="common">Peruvian cotton</name>
    <name type="synonym">Gossypium klotzschianum subsp. raimondii</name>
    <dbReference type="NCBI Taxonomy" id="29730"/>
    <lineage>
        <taxon>Eukaryota</taxon>
        <taxon>Viridiplantae</taxon>
        <taxon>Streptophyta</taxon>
        <taxon>Embryophyta</taxon>
        <taxon>Tracheophyta</taxon>
        <taxon>Spermatophyta</taxon>
        <taxon>Magnoliopsida</taxon>
        <taxon>eudicotyledons</taxon>
        <taxon>Gunneridae</taxon>
        <taxon>Pentapetalae</taxon>
        <taxon>rosids</taxon>
        <taxon>malvids</taxon>
        <taxon>Malvales</taxon>
        <taxon>Malvaceae</taxon>
        <taxon>Malvoideae</taxon>
        <taxon>Gossypium</taxon>
    </lineage>
</organism>
<feature type="compositionally biased region" description="Basic and acidic residues" evidence="1">
    <location>
        <begin position="84"/>
        <end position="106"/>
    </location>
</feature>
<protein>
    <submittedName>
        <fullName evidence="3">Uncharacterized protein</fullName>
    </submittedName>
</protein>
<feature type="region of interest" description="Disordered" evidence="1">
    <location>
        <begin position="84"/>
        <end position="126"/>
    </location>
</feature>
<keyword evidence="2" id="KW-0732">Signal</keyword>
<feature type="compositionally biased region" description="Basic and acidic residues" evidence="1">
    <location>
        <begin position="114"/>
        <end position="126"/>
    </location>
</feature>
<dbReference type="EMBL" id="CM001750">
    <property type="protein sequence ID" value="KJB71271.1"/>
    <property type="molecule type" value="Genomic_DNA"/>
</dbReference>
<feature type="chain" id="PRO_5002252895" evidence="2">
    <location>
        <begin position="24"/>
        <end position="126"/>
    </location>
</feature>
<accession>A0A0D2USI0</accession>
<evidence type="ECO:0000256" key="1">
    <source>
        <dbReference type="SAM" id="MobiDB-lite"/>
    </source>
</evidence>